<organism evidence="5 6">
    <name type="scientific">Lapidilactobacillus mulanensis</name>
    <dbReference type="NCBI Taxonomy" id="2485999"/>
    <lineage>
        <taxon>Bacteria</taxon>
        <taxon>Bacillati</taxon>
        <taxon>Bacillota</taxon>
        <taxon>Bacilli</taxon>
        <taxon>Lactobacillales</taxon>
        <taxon>Lactobacillaceae</taxon>
        <taxon>Lapidilactobacillus</taxon>
    </lineage>
</organism>
<dbReference type="CDD" id="cd01951">
    <property type="entry name" value="lectin_L-type"/>
    <property type="match status" value="1"/>
</dbReference>
<feature type="domain" description="MucBP" evidence="3">
    <location>
        <begin position="544"/>
        <end position="621"/>
    </location>
</feature>
<gene>
    <name evidence="5" type="ORF">ACFQ4L_01160</name>
</gene>
<evidence type="ECO:0000313" key="6">
    <source>
        <dbReference type="Proteomes" id="UP001597244"/>
    </source>
</evidence>
<protein>
    <submittedName>
        <fullName evidence="5">WxL domain-containing protein</fullName>
    </submittedName>
</protein>
<accession>A0ABW4DLK8</accession>
<keyword evidence="6" id="KW-1185">Reference proteome</keyword>
<dbReference type="InterPro" id="IPR027994">
    <property type="entry name" value="WxL_dom"/>
</dbReference>
<evidence type="ECO:0000259" key="4">
    <source>
        <dbReference type="Pfam" id="PF13731"/>
    </source>
</evidence>
<dbReference type="Pfam" id="PF18483">
    <property type="entry name" value="Lectin_L-type_dom"/>
    <property type="match status" value="1"/>
</dbReference>
<dbReference type="Gene3D" id="3.10.20.320">
    <property type="entry name" value="Putative peptidoglycan bound protein (lpxtg motif)"/>
    <property type="match status" value="2"/>
</dbReference>
<dbReference type="Pfam" id="PF06458">
    <property type="entry name" value="MucBP"/>
    <property type="match status" value="2"/>
</dbReference>
<dbReference type="RefSeq" id="WP_125576779.1">
    <property type="nucleotide sequence ID" value="NZ_JBHTOF010000014.1"/>
</dbReference>
<name>A0ABW4DLK8_9LACO</name>
<comment type="caution">
    <text evidence="5">The sequence shown here is derived from an EMBL/GenBank/DDBJ whole genome shotgun (WGS) entry which is preliminary data.</text>
</comment>
<dbReference type="InterPro" id="IPR056573">
    <property type="entry name" value="Lectin_L-type_dom"/>
</dbReference>
<dbReference type="InterPro" id="IPR009459">
    <property type="entry name" value="MucBP_dom"/>
</dbReference>
<feature type="region of interest" description="Disordered" evidence="2">
    <location>
        <begin position="961"/>
        <end position="984"/>
    </location>
</feature>
<evidence type="ECO:0000259" key="3">
    <source>
        <dbReference type="Pfam" id="PF06458"/>
    </source>
</evidence>
<keyword evidence="1" id="KW-0677">Repeat</keyword>
<dbReference type="Proteomes" id="UP001597244">
    <property type="component" value="Unassembled WGS sequence"/>
</dbReference>
<dbReference type="EMBL" id="JBHTOF010000014">
    <property type="protein sequence ID" value="MFD1464701.1"/>
    <property type="molecule type" value="Genomic_DNA"/>
</dbReference>
<dbReference type="Gene3D" id="2.60.120.200">
    <property type="match status" value="1"/>
</dbReference>
<evidence type="ECO:0000256" key="2">
    <source>
        <dbReference type="SAM" id="MobiDB-lite"/>
    </source>
</evidence>
<evidence type="ECO:0000313" key="5">
    <source>
        <dbReference type="EMBL" id="MFD1464701.1"/>
    </source>
</evidence>
<evidence type="ECO:0000256" key="1">
    <source>
        <dbReference type="ARBA" id="ARBA00022737"/>
    </source>
</evidence>
<dbReference type="Gene3D" id="2.60.40.740">
    <property type="match status" value="2"/>
</dbReference>
<dbReference type="Pfam" id="PF13731">
    <property type="entry name" value="WxL"/>
    <property type="match status" value="1"/>
</dbReference>
<sequence>MTRSKIFRALVQTLVIFILFTLFPVNSVSAAVAKPGSVPAPPASTLNIKDQFVINPRFGNSDFMTNYQQAIVVTPSKSQQSGSIWSKNKIDLNQSFTYNTWHYLGDKQGSVADGMAFVLQNDSRGQSAYGSKAGGLGVYPYGWINSGKIDTNYVQNALAIEMDDWWNNIPGKADDLFDVDIPWTTVDPSLVGHIAVVQPRLVSSNNSKDLKHLQYLLGNLSFPLANNKWRKFSVSWMPKITYTNGIRVLGGDLTYTFGEQVDGQGTYPTQTFHVDNVQTYFKSDHVYFGYTGATGAYATFQAVSVDKLPQTAAPVTLNFVEKGTNIVLTTPVTMNGELGEAWDGSTRRQDWIQVSGVWYHYTGEYTTTPTGQLDKGTFDATTRTITYLYEKKVPPENYVLTKQVKNMTTPDPNYATTTTANVGDVVSYEMTYTNLTGISKGQIKDTLDARHDYVKNSLQIATLDTNGEFVTLPDTGFVTNNLIDFPYDILSGQSFKVRFQATVNDKLTTTTNPQSIPNQATVIPTTGTSITSNTTTINRLMPMPVEVNFLEDGTNAVIADQQKLTGKIGAAWNAATDRPEWIQKDGNLYHYIEKFDADTADQKDQGTFSGTQTYHVNYYYQKIDEPEKLALTKELKNEKETDATWTTTTTADVGDTIDYQLTYKNMTGIYTGKLSDLLDIRHDYVAGSLQVSGPSDNGTFRDYDDTEFQADQTISFPEAIKLGAQFQIRFKATVNDKTAPENAPATIDNQATIKPATGDEITSNITSITRQSLSGKIIFRYVDRQSEMSDPTTVASEATVEGPVGTPVSELSAENYRPKTVPGWAVVDYTTDGDLTQATYSQAEKYNPAITAETQIITYRYERAMIGLRTEKTWNFGTFPAQNIDKTYNLPAGKSETGESIPHGITIADYYGIDGWTLNVQQEDQFKSEADPTNADANLQVAHELTDAQLNFKNGTFKSTTSLTTDDDLDPSFPTDADTSGATTNDTGVVLKDAFSLTPKAEATSILTMPKVGHYFDAIENGVADPENTKYDNSGYHIWRYEFGENATASQSIGLHVPATTKRYKTEYKSVLTWSLILAPGGE</sequence>
<feature type="domain" description="WxL" evidence="4">
    <location>
        <begin position="873"/>
        <end position="1080"/>
    </location>
</feature>
<reference evidence="6" key="1">
    <citation type="journal article" date="2019" name="Int. J. Syst. Evol. Microbiol.">
        <title>The Global Catalogue of Microorganisms (GCM) 10K type strain sequencing project: providing services to taxonomists for standard genome sequencing and annotation.</title>
        <authorList>
            <consortium name="The Broad Institute Genomics Platform"/>
            <consortium name="The Broad Institute Genome Sequencing Center for Infectious Disease"/>
            <person name="Wu L."/>
            <person name="Ma J."/>
        </authorList>
    </citation>
    <scope>NUCLEOTIDE SEQUENCE [LARGE SCALE GENOMIC DNA]</scope>
    <source>
        <strain evidence="6">CCM 8951</strain>
    </source>
</reference>
<dbReference type="InterPro" id="IPR013320">
    <property type="entry name" value="ConA-like_dom_sf"/>
</dbReference>
<proteinExistence type="predicted"/>
<dbReference type="SUPFAM" id="SSF49899">
    <property type="entry name" value="Concanavalin A-like lectins/glucanases"/>
    <property type="match status" value="1"/>
</dbReference>
<feature type="domain" description="MucBP" evidence="3">
    <location>
        <begin position="314"/>
        <end position="390"/>
    </location>
</feature>